<dbReference type="SUPFAM" id="SSF52025">
    <property type="entry name" value="PA domain"/>
    <property type="match status" value="1"/>
</dbReference>
<evidence type="ECO:0000259" key="3">
    <source>
        <dbReference type="Pfam" id="PF02225"/>
    </source>
</evidence>
<organism evidence="5 6">
    <name type="scientific">Deinococcus aerolatus</name>
    <dbReference type="NCBI Taxonomy" id="522487"/>
    <lineage>
        <taxon>Bacteria</taxon>
        <taxon>Thermotogati</taxon>
        <taxon>Deinococcota</taxon>
        <taxon>Deinococci</taxon>
        <taxon>Deinococcales</taxon>
        <taxon>Deinococcaceae</taxon>
        <taxon>Deinococcus</taxon>
    </lineage>
</organism>
<dbReference type="InterPro" id="IPR045175">
    <property type="entry name" value="M28_fam"/>
</dbReference>
<dbReference type="RefSeq" id="WP_188968653.1">
    <property type="nucleotide sequence ID" value="NZ_BMOL01000001.1"/>
</dbReference>
<feature type="domain" description="Peptidase M28" evidence="4">
    <location>
        <begin position="212"/>
        <end position="370"/>
    </location>
</feature>
<dbReference type="PANTHER" id="PTHR12147">
    <property type="entry name" value="METALLOPEPTIDASE M28 FAMILY MEMBER"/>
    <property type="match status" value="1"/>
</dbReference>
<dbReference type="Gene3D" id="3.40.630.10">
    <property type="entry name" value="Zn peptidases"/>
    <property type="match status" value="1"/>
</dbReference>
<feature type="signal peptide" evidence="2">
    <location>
        <begin position="1"/>
        <end position="20"/>
    </location>
</feature>
<dbReference type="InterPro" id="IPR046450">
    <property type="entry name" value="PA_dom_sf"/>
</dbReference>
<dbReference type="Pfam" id="PF04389">
    <property type="entry name" value="Peptidase_M28"/>
    <property type="match status" value="1"/>
</dbReference>
<accession>A0ABQ2G121</accession>
<proteinExistence type="predicted"/>
<name>A0ABQ2G121_9DEIO</name>
<keyword evidence="2" id="KW-0732">Signal</keyword>
<feature type="domain" description="PA" evidence="3">
    <location>
        <begin position="109"/>
        <end position="181"/>
    </location>
</feature>
<feature type="chain" id="PRO_5046337596" description="Peptidase M28" evidence="2">
    <location>
        <begin position="21"/>
        <end position="471"/>
    </location>
</feature>
<feature type="region of interest" description="Disordered" evidence="1">
    <location>
        <begin position="435"/>
        <end position="471"/>
    </location>
</feature>
<evidence type="ECO:0000313" key="6">
    <source>
        <dbReference type="Proteomes" id="UP000639973"/>
    </source>
</evidence>
<evidence type="ECO:0000259" key="4">
    <source>
        <dbReference type="Pfam" id="PF04389"/>
    </source>
</evidence>
<keyword evidence="6" id="KW-1185">Reference proteome</keyword>
<dbReference type="EMBL" id="BMOL01000001">
    <property type="protein sequence ID" value="GGL70055.1"/>
    <property type="molecule type" value="Genomic_DNA"/>
</dbReference>
<dbReference type="PANTHER" id="PTHR12147:SF26">
    <property type="entry name" value="PEPTIDASE M28 DOMAIN-CONTAINING PROTEIN"/>
    <property type="match status" value="1"/>
</dbReference>
<dbReference type="SUPFAM" id="SSF53187">
    <property type="entry name" value="Zn-dependent exopeptidases"/>
    <property type="match status" value="1"/>
</dbReference>
<dbReference type="Proteomes" id="UP000639973">
    <property type="component" value="Unassembled WGS sequence"/>
</dbReference>
<evidence type="ECO:0000256" key="1">
    <source>
        <dbReference type="SAM" id="MobiDB-lite"/>
    </source>
</evidence>
<sequence>MKPLLWPALLALTLPGASLALGVEDHARTLLGFGPRVAGSAANEQARGYLETQFQALGYQTRRESFGYPRFDDLGSDVRVGTQVLGGNALQDAAGGEVTAPAALVPGVGTPADFARVDVRGRVAVVQRGQIPFINKVRAALAAGAVGAVIVNDSAGDFRGTLGQVVALPVLGVSPTVGAALTDGQSVTLRVRVRQDEVQGVNLIAFKAGVRTPEVLIGAHLDSVRGAPGANDNLSGTLAVLDIARQAANTPLSARSFFLLFDGEEDGLQGSRAFVKNNPDTIKGLKAMLNLDMVGLNATPLSVSGEAALVAAARRAGLEASEGTPGSSDQVPFRQAGVPTLLFHRGLDANYHQPGDTLLDPGLVRQTAEAAFRIASEVPNAAAGRQVIFFLSHCRSGSLFTASVRNNQEARPEAMLADDTVTGLQCRRLKASRNYRRGSDVGHRSWSSASGGPPRPAASSRSHCPRIGSRR</sequence>
<evidence type="ECO:0008006" key="7">
    <source>
        <dbReference type="Google" id="ProtNLM"/>
    </source>
</evidence>
<evidence type="ECO:0000313" key="5">
    <source>
        <dbReference type="EMBL" id="GGL70055.1"/>
    </source>
</evidence>
<dbReference type="Gene3D" id="3.50.30.30">
    <property type="match status" value="1"/>
</dbReference>
<comment type="caution">
    <text evidence="5">The sequence shown here is derived from an EMBL/GenBank/DDBJ whole genome shotgun (WGS) entry which is preliminary data.</text>
</comment>
<evidence type="ECO:0000256" key="2">
    <source>
        <dbReference type="SAM" id="SignalP"/>
    </source>
</evidence>
<dbReference type="Pfam" id="PF02225">
    <property type="entry name" value="PA"/>
    <property type="match status" value="1"/>
</dbReference>
<reference evidence="6" key="1">
    <citation type="journal article" date="2019" name="Int. J. Syst. Evol. Microbiol.">
        <title>The Global Catalogue of Microorganisms (GCM) 10K type strain sequencing project: providing services to taxonomists for standard genome sequencing and annotation.</title>
        <authorList>
            <consortium name="The Broad Institute Genomics Platform"/>
            <consortium name="The Broad Institute Genome Sequencing Center for Infectious Disease"/>
            <person name="Wu L."/>
            <person name="Ma J."/>
        </authorList>
    </citation>
    <scope>NUCLEOTIDE SEQUENCE [LARGE SCALE GENOMIC DNA]</scope>
    <source>
        <strain evidence="6">JCM 15442</strain>
    </source>
</reference>
<dbReference type="InterPro" id="IPR003137">
    <property type="entry name" value="PA_domain"/>
</dbReference>
<dbReference type="InterPro" id="IPR007484">
    <property type="entry name" value="Peptidase_M28"/>
</dbReference>
<gene>
    <name evidence="5" type="ORF">GCM10010840_05110</name>
</gene>
<protein>
    <recommendedName>
        <fullName evidence="7">Peptidase M28</fullName>
    </recommendedName>
</protein>